<organism evidence="2 3">
    <name type="scientific">Archaeoglobus veneficus (strain DSM 11195 / SNP6)</name>
    <dbReference type="NCBI Taxonomy" id="693661"/>
    <lineage>
        <taxon>Archaea</taxon>
        <taxon>Methanobacteriati</taxon>
        <taxon>Methanobacteriota</taxon>
        <taxon>Archaeoglobi</taxon>
        <taxon>Archaeoglobales</taxon>
        <taxon>Archaeoglobaceae</taxon>
        <taxon>Archaeoglobus</taxon>
    </lineage>
</organism>
<reference evidence="2 3" key="1">
    <citation type="submission" date="2011-03" db="EMBL/GenBank/DDBJ databases">
        <title>The complete genome of Archaeoglobus veneficus SNP6.</title>
        <authorList>
            <consortium name="US DOE Joint Genome Institute (JGI-PGF)"/>
            <person name="Lucas S."/>
            <person name="Copeland A."/>
            <person name="Lapidus A."/>
            <person name="Bruce D."/>
            <person name="Goodwin L."/>
            <person name="Pitluck S."/>
            <person name="Kyrpides N."/>
            <person name="Mavromatis K."/>
            <person name="Pagani I."/>
            <person name="Ivanova N."/>
            <person name="Mikhailova N."/>
            <person name="Lu M."/>
            <person name="Detter J.C."/>
            <person name="Tapia R."/>
            <person name="Han C."/>
            <person name="Land M."/>
            <person name="Hauser L."/>
            <person name="Markowitz V."/>
            <person name="Cheng J.-F."/>
            <person name="Hugenholtz P."/>
            <person name="Woyke T."/>
            <person name="Wu D."/>
            <person name="Spring S."/>
            <person name="Brambilla E."/>
            <person name="Klenk H.-P."/>
            <person name="Eisen J.A."/>
        </authorList>
    </citation>
    <scope>NUCLEOTIDE SEQUENCE [LARGE SCALE GENOMIC DNA]</scope>
    <source>
        <strain>SNP6</strain>
    </source>
</reference>
<dbReference type="GO" id="GO:0051536">
    <property type="term" value="F:iron-sulfur cluster binding"/>
    <property type="evidence" value="ECO:0007669"/>
    <property type="project" value="InterPro"/>
</dbReference>
<dbReference type="Pfam" id="PF04432">
    <property type="entry name" value="FrhB_FdhB_C"/>
    <property type="match status" value="1"/>
</dbReference>
<dbReference type="STRING" id="693661.Arcve_2107"/>
<evidence type="ECO:0000259" key="1">
    <source>
        <dbReference type="PROSITE" id="PS51379"/>
    </source>
</evidence>
<dbReference type="InterPro" id="IPR009051">
    <property type="entry name" value="Helical_ferredxn"/>
</dbReference>
<protein>
    <submittedName>
        <fullName evidence="2">4Fe-4S ferredoxin iron-sulfur binding domain-containing protein</fullName>
    </submittedName>
</protein>
<dbReference type="InterPro" id="IPR007525">
    <property type="entry name" value="FrhB_FdhB_C"/>
</dbReference>
<dbReference type="PROSITE" id="PS00198">
    <property type="entry name" value="4FE4S_FER_1"/>
    <property type="match status" value="1"/>
</dbReference>
<sequence>MNIADVALKALENVDALIGWEKGDEFCAKPAIVKSADDVSRLIISAACSTNLVRFLSELTGEYDKIAIFVKGCDAKSLERLVKEGKIERDRLYILGVPCRGVVDAKKAYRLIEREKIKASLAKLVEEEDSFTISDGEKSVRVSRNELLAACCLTCRNHNPEIYDVLIGEPVERAEDDFSDVKQIEAMSIEERWIFWSSALSRCIRCFACREVCPLCYCKECLVDPTNVVVTPATSAYEKAYKPMWISRAAELQENIIYHLTRAMHLAGRCADCGECERACPMEIPIRLLMRKVEKDSIELFGTSEVFAEVKEDDPGEFII</sequence>
<dbReference type="HOGENOM" id="CLU_063409_0_0_2"/>
<dbReference type="GO" id="GO:0016491">
    <property type="term" value="F:oxidoreductase activity"/>
    <property type="evidence" value="ECO:0007669"/>
    <property type="project" value="UniProtKB-ARBA"/>
</dbReference>
<dbReference type="OrthoDB" id="35334at2157"/>
<dbReference type="AlphaFoldDB" id="F2KSM6"/>
<keyword evidence="3" id="KW-1185">Reference proteome</keyword>
<name>F2KSM6_ARCVS</name>
<gene>
    <name evidence="2" type="ordered locus">Arcve_2107</name>
</gene>
<dbReference type="EMBL" id="CP002588">
    <property type="protein sequence ID" value="AEA48096.1"/>
    <property type="molecule type" value="Genomic_DNA"/>
</dbReference>
<dbReference type="SUPFAM" id="SSF46548">
    <property type="entry name" value="alpha-helical ferredoxin"/>
    <property type="match status" value="1"/>
</dbReference>
<dbReference type="eggNOG" id="arCOG02653">
    <property type="taxonomic scope" value="Archaea"/>
</dbReference>
<accession>F2KSM6</accession>
<feature type="domain" description="4Fe-4S ferredoxin-type" evidence="1">
    <location>
        <begin position="261"/>
        <end position="291"/>
    </location>
</feature>
<dbReference type="PROSITE" id="PS51379">
    <property type="entry name" value="4FE4S_FER_2"/>
    <property type="match status" value="1"/>
</dbReference>
<evidence type="ECO:0000313" key="3">
    <source>
        <dbReference type="Proteomes" id="UP000008136"/>
    </source>
</evidence>
<dbReference type="InterPro" id="IPR017896">
    <property type="entry name" value="4Fe4S_Fe-S-bd"/>
</dbReference>
<dbReference type="Proteomes" id="UP000008136">
    <property type="component" value="Chromosome"/>
</dbReference>
<dbReference type="GeneID" id="10395241"/>
<evidence type="ECO:0000313" key="2">
    <source>
        <dbReference type="EMBL" id="AEA48096.1"/>
    </source>
</evidence>
<dbReference type="Gene3D" id="1.10.1060.10">
    <property type="entry name" value="Alpha-helical ferredoxin"/>
    <property type="match status" value="1"/>
</dbReference>
<proteinExistence type="predicted"/>
<dbReference type="RefSeq" id="WP_013684747.1">
    <property type="nucleotide sequence ID" value="NC_015320.1"/>
</dbReference>
<dbReference type="KEGG" id="ave:Arcve_2107"/>
<dbReference type="InterPro" id="IPR017900">
    <property type="entry name" value="4Fe4S_Fe_S_CS"/>
</dbReference>